<dbReference type="GO" id="GO:0009507">
    <property type="term" value="C:chloroplast"/>
    <property type="evidence" value="ECO:0007669"/>
    <property type="project" value="UniProtKB-SubCell"/>
</dbReference>
<dbReference type="InterPro" id="IPR047863">
    <property type="entry name" value="Ribosomal_uS8_CS"/>
</dbReference>
<evidence type="ECO:0000256" key="5">
    <source>
        <dbReference type="RuleBase" id="RU003660"/>
    </source>
</evidence>
<reference evidence="6" key="1">
    <citation type="journal article" date="2015" name="BMC Evol. Biol.">
        <title>Chloroplast phylogenomic analysis of chlorophyte green algae identifies a novel lineage sister to the Sphaeropleales (Chlorophyceae).</title>
        <authorList>
            <person name="Lemieux C."/>
            <person name="Vincent A.T."/>
            <person name="Labarre A."/>
            <person name="Otis C."/>
            <person name="Turmel M."/>
        </authorList>
    </citation>
    <scope>NUCLEOTIDE SEQUENCE</scope>
</reference>
<sequence>MIFSNNNGLINDRISDMLTRIRNASLAKKSYVIIPRTNLTLEIAQILEKEGFIENLQQSLEKNIILISLKYRSKKISISTGRTKKSCITNLKRISKPGLRIYANYKEIPRILGGTGIVILSTPIGIMTDREARSRGIGGELLCSIW</sequence>
<keyword evidence="2 4" id="KW-0689">Ribosomal protein</keyword>
<dbReference type="PANTHER" id="PTHR11758">
    <property type="entry name" value="40S RIBOSOMAL PROTEIN S15A"/>
    <property type="match status" value="1"/>
</dbReference>
<proteinExistence type="inferred from homology"/>
<dbReference type="NCBIfam" id="NF001109">
    <property type="entry name" value="PRK00136.1"/>
    <property type="match status" value="1"/>
</dbReference>
<dbReference type="GO" id="GO:0003735">
    <property type="term" value="F:structural constituent of ribosome"/>
    <property type="evidence" value="ECO:0007669"/>
    <property type="project" value="InterPro"/>
</dbReference>
<protein>
    <recommendedName>
        <fullName evidence="4">Small ribosomal subunit protein uS8c</fullName>
    </recommendedName>
</protein>
<accession>A0A0S2IBR5</accession>
<keyword evidence="6" id="KW-0150">Chloroplast</keyword>
<dbReference type="Pfam" id="PF00410">
    <property type="entry name" value="Ribosomal_S8"/>
    <property type="match status" value="1"/>
</dbReference>
<dbReference type="PROSITE" id="PS00053">
    <property type="entry name" value="RIBOSOMAL_S8"/>
    <property type="match status" value="1"/>
</dbReference>
<dbReference type="InterPro" id="IPR000630">
    <property type="entry name" value="Ribosomal_uS8"/>
</dbReference>
<evidence type="ECO:0000256" key="3">
    <source>
        <dbReference type="ARBA" id="ARBA00023274"/>
    </source>
</evidence>
<evidence type="ECO:0000256" key="2">
    <source>
        <dbReference type="ARBA" id="ARBA00022980"/>
    </source>
</evidence>
<comment type="similarity">
    <text evidence="1 4 5">Belongs to the universal ribosomal protein uS8 family.</text>
</comment>
<dbReference type="Gene3D" id="3.30.1370.30">
    <property type="match status" value="1"/>
</dbReference>
<dbReference type="SUPFAM" id="SSF56047">
    <property type="entry name" value="Ribosomal protein S8"/>
    <property type="match status" value="1"/>
</dbReference>
<dbReference type="Gene3D" id="3.30.1490.10">
    <property type="match status" value="1"/>
</dbReference>
<geneLocation type="chloroplast" evidence="6"/>
<organism evidence="6">
    <name type="scientific">Microglena monadina</name>
    <dbReference type="NCBI Taxonomy" id="47904"/>
    <lineage>
        <taxon>Eukaryota</taxon>
        <taxon>Viridiplantae</taxon>
        <taxon>Chlorophyta</taxon>
        <taxon>core chlorophytes</taxon>
        <taxon>Chlorophyceae</taxon>
        <taxon>CS clade</taxon>
        <taxon>Chlamydomonadales</taxon>
        <taxon>Chlamydomonadaceae</taxon>
        <taxon>Microglena</taxon>
    </lineage>
</organism>
<dbReference type="FunFam" id="3.30.1490.10:FF:000001">
    <property type="entry name" value="30S ribosomal protein S8"/>
    <property type="match status" value="1"/>
</dbReference>
<keyword evidence="4" id="KW-0694">RNA-binding</keyword>
<dbReference type="AlphaFoldDB" id="A0A0S2IBR5"/>
<dbReference type="GO" id="GO:0005840">
    <property type="term" value="C:ribosome"/>
    <property type="evidence" value="ECO:0007669"/>
    <property type="project" value="UniProtKB-KW"/>
</dbReference>
<comment type="subunit">
    <text evidence="4">Part of the 30S ribosomal subunit.</text>
</comment>
<dbReference type="GO" id="GO:0019843">
    <property type="term" value="F:rRNA binding"/>
    <property type="evidence" value="ECO:0007669"/>
    <property type="project" value="UniProtKB-UniRule"/>
</dbReference>
<gene>
    <name evidence="4 6" type="primary">rps8</name>
</gene>
<evidence type="ECO:0000256" key="1">
    <source>
        <dbReference type="ARBA" id="ARBA00006471"/>
    </source>
</evidence>
<evidence type="ECO:0000256" key="4">
    <source>
        <dbReference type="HAMAP-Rule" id="MF_01302"/>
    </source>
</evidence>
<name>A0A0S2IBR5_9CHLO</name>
<keyword evidence="6" id="KW-0934">Plastid</keyword>
<keyword evidence="4" id="KW-0699">rRNA-binding</keyword>
<evidence type="ECO:0000313" key="6">
    <source>
        <dbReference type="EMBL" id="ALO20998.1"/>
    </source>
</evidence>
<dbReference type="InterPro" id="IPR035987">
    <property type="entry name" value="Ribosomal_uS8_sf"/>
</dbReference>
<comment type="subcellular location">
    <subcellularLocation>
        <location evidence="4">Plastid</location>
        <location evidence="4">Chloroplast</location>
    </subcellularLocation>
</comment>
<dbReference type="HAMAP" id="MF_01302_B">
    <property type="entry name" value="Ribosomal_uS8_B"/>
    <property type="match status" value="1"/>
</dbReference>
<dbReference type="GO" id="GO:0006412">
    <property type="term" value="P:translation"/>
    <property type="evidence" value="ECO:0007669"/>
    <property type="project" value="UniProtKB-UniRule"/>
</dbReference>
<comment type="function">
    <text evidence="4">One of the primary rRNA binding proteins, it binds directly to 16S rRNA central domain where it helps coordinate assembly of the platform of the 30S subunit.</text>
</comment>
<keyword evidence="3 4" id="KW-0687">Ribonucleoprotein</keyword>
<dbReference type="EMBL" id="KT624784">
    <property type="protein sequence ID" value="ALO20998.1"/>
    <property type="molecule type" value="Genomic_DNA"/>
</dbReference>
<dbReference type="GO" id="GO:1990904">
    <property type="term" value="C:ribonucleoprotein complex"/>
    <property type="evidence" value="ECO:0007669"/>
    <property type="project" value="UniProtKB-KW"/>
</dbReference>